<dbReference type="InterPro" id="IPR019734">
    <property type="entry name" value="TPR_rpt"/>
</dbReference>
<dbReference type="PROSITE" id="PS50005">
    <property type="entry name" value="TPR"/>
    <property type="match status" value="1"/>
</dbReference>
<keyword evidence="4" id="KW-0802">TPR repeat</keyword>
<dbReference type="GO" id="GO:0043565">
    <property type="term" value="F:sequence-specific DNA binding"/>
    <property type="evidence" value="ECO:0007669"/>
    <property type="project" value="InterPro"/>
</dbReference>
<sequence>MINQKSIVVLPLENLSSDLENEYFSDGMTEEIIAALSKVKGLKVAAKTSSFAFKEIKKDVRHIGNELGVSLVLEGSVRKFGDQVRITTQLIRTDNGFQIWSENFNRKLDDIFALQDEISLLVAERIRENYGHLELDEHLVTPSTESIDAYDTFLKAKFFLKRWNLKDIQKGALLFEQSAKLDPAFEMSLFGAGLCYSLLGSWGAMEKEYAFKRAESYFQKGGEGQRPKSVYAYHSLATHEFWGLWDYHAANKLILEALKMDPYEPDVHECLAELLTALGDFDAALSSINTSIQHNPLSPNHFYTRANIYYQQKQYDLAQSDLNKSLEIDPDFALSIQLKLACCIQQHNLEALKKLIDSRTDLKHPAQYLMLFHLTHGDEVIKESAVRAMIEKLGEVQPRPLMAYDLYLMAQISSTEALDMLKMKLSMQMGQVVFFKHENFLTPLRTDQEYQKLVSQYFPDDQLEHPEILQNATSKSLMAAAEVNHYTDILEDLMQNEHQYLDTSLTLRTLADTINLHPNKLSWLLNERLEKNFNDYVNSYRLKDFQRKAIDPQYSHLTLLGLAYESGFTSKSVFNEFFRKNTGVTPKAWLKKQKAN</sequence>
<dbReference type="SUPFAM" id="SSF48452">
    <property type="entry name" value="TPR-like"/>
    <property type="match status" value="1"/>
</dbReference>
<proteinExistence type="predicted"/>
<evidence type="ECO:0000256" key="2">
    <source>
        <dbReference type="ARBA" id="ARBA00023125"/>
    </source>
</evidence>
<keyword evidence="3" id="KW-0804">Transcription</keyword>
<dbReference type="Pfam" id="PF12833">
    <property type="entry name" value="HTH_18"/>
    <property type="match status" value="1"/>
</dbReference>
<dbReference type="InterPro" id="IPR009057">
    <property type="entry name" value="Homeodomain-like_sf"/>
</dbReference>
<organism evidence="6 7">
    <name type="scientific">Cyclobacterium xiamenense</name>
    <dbReference type="NCBI Taxonomy" id="1297121"/>
    <lineage>
        <taxon>Bacteria</taxon>
        <taxon>Pseudomonadati</taxon>
        <taxon>Bacteroidota</taxon>
        <taxon>Cytophagia</taxon>
        <taxon>Cytophagales</taxon>
        <taxon>Cyclobacteriaceae</taxon>
        <taxon>Cyclobacterium</taxon>
    </lineage>
</organism>
<dbReference type="RefSeq" id="WP_092169566.1">
    <property type="nucleotide sequence ID" value="NZ_FNZH01000001.1"/>
</dbReference>
<dbReference type="Gene3D" id="3.40.50.10610">
    <property type="entry name" value="ABC-type transport auxiliary lipoprotein component"/>
    <property type="match status" value="1"/>
</dbReference>
<dbReference type="PROSITE" id="PS01124">
    <property type="entry name" value="HTH_ARAC_FAMILY_2"/>
    <property type="match status" value="1"/>
</dbReference>
<dbReference type="InterPro" id="IPR011990">
    <property type="entry name" value="TPR-like_helical_dom_sf"/>
</dbReference>
<reference evidence="7" key="1">
    <citation type="submission" date="2016-10" db="EMBL/GenBank/DDBJ databases">
        <authorList>
            <person name="Varghese N."/>
            <person name="Submissions S."/>
        </authorList>
    </citation>
    <scope>NUCLEOTIDE SEQUENCE [LARGE SCALE GENOMIC DNA]</scope>
    <source>
        <strain evidence="7">IBRC-M 10761</strain>
    </source>
</reference>
<dbReference type="Pfam" id="PF00515">
    <property type="entry name" value="TPR_1"/>
    <property type="match status" value="1"/>
</dbReference>
<gene>
    <name evidence="6" type="ORF">SAMN05192553_101743</name>
</gene>
<dbReference type="InterPro" id="IPR018060">
    <property type="entry name" value="HTH_AraC"/>
</dbReference>
<dbReference type="SMART" id="SM00028">
    <property type="entry name" value="TPR"/>
    <property type="match status" value="2"/>
</dbReference>
<dbReference type="SUPFAM" id="SSF46689">
    <property type="entry name" value="Homeodomain-like"/>
    <property type="match status" value="1"/>
</dbReference>
<keyword evidence="7" id="KW-1185">Reference proteome</keyword>
<evidence type="ECO:0000259" key="5">
    <source>
        <dbReference type="PROSITE" id="PS01124"/>
    </source>
</evidence>
<dbReference type="STRING" id="1416801.SAMN05192553_101743"/>
<dbReference type="PANTHER" id="PTHR43280:SF29">
    <property type="entry name" value="ARAC-FAMILY TRANSCRIPTIONAL REGULATOR"/>
    <property type="match status" value="1"/>
</dbReference>
<name>A0A1H6UB23_9BACT</name>
<keyword evidence="1" id="KW-0805">Transcription regulation</keyword>
<keyword evidence="2" id="KW-0238">DNA-binding</keyword>
<dbReference type="SMART" id="SM00342">
    <property type="entry name" value="HTH_ARAC"/>
    <property type="match status" value="1"/>
</dbReference>
<dbReference type="Gene3D" id="1.25.40.10">
    <property type="entry name" value="Tetratricopeptide repeat domain"/>
    <property type="match status" value="1"/>
</dbReference>
<evidence type="ECO:0000256" key="1">
    <source>
        <dbReference type="ARBA" id="ARBA00023015"/>
    </source>
</evidence>
<dbReference type="Gene3D" id="1.10.10.60">
    <property type="entry name" value="Homeodomain-like"/>
    <property type="match status" value="2"/>
</dbReference>
<dbReference type="AlphaFoldDB" id="A0A1H6UB23"/>
<dbReference type="GO" id="GO:0003700">
    <property type="term" value="F:DNA-binding transcription factor activity"/>
    <property type="evidence" value="ECO:0007669"/>
    <property type="project" value="InterPro"/>
</dbReference>
<evidence type="ECO:0000256" key="3">
    <source>
        <dbReference type="ARBA" id="ARBA00023163"/>
    </source>
</evidence>
<evidence type="ECO:0000313" key="7">
    <source>
        <dbReference type="Proteomes" id="UP000199403"/>
    </source>
</evidence>
<dbReference type="PANTHER" id="PTHR43280">
    <property type="entry name" value="ARAC-FAMILY TRANSCRIPTIONAL REGULATOR"/>
    <property type="match status" value="1"/>
</dbReference>
<dbReference type="Proteomes" id="UP000199403">
    <property type="component" value="Unassembled WGS sequence"/>
</dbReference>
<evidence type="ECO:0000256" key="4">
    <source>
        <dbReference type="PROSITE-ProRule" id="PRU00339"/>
    </source>
</evidence>
<accession>A0A1H6UB23</accession>
<dbReference type="EMBL" id="FNZH01000001">
    <property type="protein sequence ID" value="SEI89603.1"/>
    <property type="molecule type" value="Genomic_DNA"/>
</dbReference>
<feature type="repeat" description="TPR" evidence="4">
    <location>
        <begin position="299"/>
        <end position="332"/>
    </location>
</feature>
<protein>
    <submittedName>
        <fullName evidence="6">TolB amino-terminal domain-containing protein</fullName>
    </submittedName>
</protein>
<evidence type="ECO:0000313" key="6">
    <source>
        <dbReference type="EMBL" id="SEI89603.1"/>
    </source>
</evidence>
<feature type="domain" description="HTH araC/xylS-type" evidence="5">
    <location>
        <begin position="491"/>
        <end position="592"/>
    </location>
</feature>